<evidence type="ECO:0000313" key="5">
    <source>
        <dbReference type="EMBL" id="MFD1513615.1"/>
    </source>
</evidence>
<name>A0ABD6AUP8_9EURY</name>
<dbReference type="GO" id="GO:0003677">
    <property type="term" value="F:DNA binding"/>
    <property type="evidence" value="ECO:0007669"/>
    <property type="project" value="UniProtKB-UniRule"/>
</dbReference>
<reference evidence="5 6" key="1">
    <citation type="journal article" date="2019" name="Int. J. Syst. Evol. Microbiol.">
        <title>The Global Catalogue of Microorganisms (GCM) 10K type strain sequencing project: providing services to taxonomists for standard genome sequencing and annotation.</title>
        <authorList>
            <consortium name="The Broad Institute Genomics Platform"/>
            <consortium name="The Broad Institute Genome Sequencing Center for Infectious Disease"/>
            <person name="Wu L."/>
            <person name="Ma J."/>
        </authorList>
    </citation>
    <scope>NUCLEOTIDE SEQUENCE [LARGE SCALE GENOMIC DNA]</scope>
    <source>
        <strain evidence="5 6">CGMCC 1.12563</strain>
    </source>
</reference>
<dbReference type="EMBL" id="JBHUDC010000005">
    <property type="protein sequence ID" value="MFD1513615.1"/>
    <property type="molecule type" value="Genomic_DNA"/>
</dbReference>
<sequence>MPDEEDLEELRRKKMEQLKEQQGGGEADEEAMQAQREQAEAQKKAVLRQYLTDGARKRLNTVKMSKPERGEQIEQQLVALAQSGRVQNQIDEEQMKELLREMTPDKQSFNISRR</sequence>
<evidence type="ECO:0000256" key="1">
    <source>
        <dbReference type="ARBA" id="ARBA00010490"/>
    </source>
</evidence>
<dbReference type="NCBIfam" id="NF003268">
    <property type="entry name" value="PRK04239.1"/>
    <property type="match status" value="1"/>
</dbReference>
<evidence type="ECO:0000256" key="4">
    <source>
        <dbReference type="SAM" id="MobiDB-lite"/>
    </source>
</evidence>
<evidence type="ECO:0000313" key="6">
    <source>
        <dbReference type="Proteomes" id="UP001597187"/>
    </source>
</evidence>
<dbReference type="Pfam" id="PF01984">
    <property type="entry name" value="dsDNA_bind"/>
    <property type="match status" value="1"/>
</dbReference>
<dbReference type="PANTHER" id="PTHR10840:SF0">
    <property type="entry name" value="PROGRAMMED CELL DEATH PROTEIN 5"/>
    <property type="match status" value="1"/>
</dbReference>
<dbReference type="RefSeq" id="WP_250873592.1">
    <property type="nucleotide sequence ID" value="NZ_JALXFV010000005.1"/>
</dbReference>
<dbReference type="InterPro" id="IPR022889">
    <property type="entry name" value="DNA_bind_arc"/>
</dbReference>
<evidence type="ECO:0000256" key="3">
    <source>
        <dbReference type="HAMAP-Rule" id="MF_00026"/>
    </source>
</evidence>
<dbReference type="AlphaFoldDB" id="A0ABD6AUP8"/>
<dbReference type="InterPro" id="IPR002836">
    <property type="entry name" value="PDCD5-like"/>
</dbReference>
<feature type="region of interest" description="Disordered" evidence="4">
    <location>
        <begin position="17"/>
        <end position="42"/>
    </location>
</feature>
<dbReference type="PIRSF" id="PIRSF015730">
    <property type="entry name" value="TFAR19"/>
    <property type="match status" value="1"/>
</dbReference>
<organism evidence="5 6">
    <name type="scientific">Halomarina rubra</name>
    <dbReference type="NCBI Taxonomy" id="2071873"/>
    <lineage>
        <taxon>Archaea</taxon>
        <taxon>Methanobacteriati</taxon>
        <taxon>Methanobacteriota</taxon>
        <taxon>Stenosarchaea group</taxon>
        <taxon>Halobacteria</taxon>
        <taxon>Halobacteriales</taxon>
        <taxon>Natronomonadaceae</taxon>
        <taxon>Halomarina</taxon>
    </lineage>
</organism>
<dbReference type="SUPFAM" id="SSF46950">
    <property type="entry name" value="Double-stranded DNA-binding domain"/>
    <property type="match status" value="1"/>
</dbReference>
<dbReference type="HAMAP" id="MF_00026">
    <property type="entry name" value="dsDNA_bind"/>
    <property type="match status" value="1"/>
</dbReference>
<dbReference type="Proteomes" id="UP001597187">
    <property type="component" value="Unassembled WGS sequence"/>
</dbReference>
<dbReference type="PANTHER" id="PTHR10840">
    <property type="entry name" value="PROGRAMMED CELL DEATH PROTEIN 5"/>
    <property type="match status" value="1"/>
</dbReference>
<keyword evidence="6" id="KW-1185">Reference proteome</keyword>
<keyword evidence="2 3" id="KW-0238">DNA-binding</keyword>
<evidence type="ECO:0000256" key="2">
    <source>
        <dbReference type="ARBA" id="ARBA00023125"/>
    </source>
</evidence>
<dbReference type="InterPro" id="IPR036883">
    <property type="entry name" value="PDCD5-like_sf"/>
</dbReference>
<comment type="caution">
    <text evidence="5">The sequence shown here is derived from an EMBL/GenBank/DDBJ whole genome shotgun (WGS) entry which is preliminary data.</text>
</comment>
<proteinExistence type="inferred from homology"/>
<comment type="similarity">
    <text evidence="1 3">Belongs to the PDCD5 family.</text>
</comment>
<gene>
    <name evidence="5" type="ORF">ACFSBT_10020</name>
</gene>
<dbReference type="Gene3D" id="1.10.8.140">
    <property type="entry name" value="PDCD5-like"/>
    <property type="match status" value="1"/>
</dbReference>
<accession>A0ABD6AUP8</accession>
<protein>
    <recommendedName>
        <fullName evidence="3">DNA-binding protein ACFSBT_10020</fullName>
    </recommendedName>
</protein>